<dbReference type="InterPro" id="IPR001995">
    <property type="entry name" value="Peptidase_A2_cat"/>
</dbReference>
<dbReference type="GO" id="GO:0016020">
    <property type="term" value="C:membrane"/>
    <property type="evidence" value="ECO:0007669"/>
    <property type="project" value="UniProtKB-SubCell"/>
</dbReference>
<reference evidence="17 18" key="1">
    <citation type="journal article" date="2011" name="Proc. Natl. Acad. Sci. U.S.A.">
        <title>Genetic diversity and population structure of the endangered marsupial Sarcophilus harrisii (Tasmanian devil).</title>
        <authorList>
            <person name="Miller W."/>
            <person name="Hayes V.M."/>
            <person name="Ratan A."/>
            <person name="Petersen D.C."/>
            <person name="Wittekindt N.E."/>
            <person name="Miller J."/>
            <person name="Walenz B."/>
            <person name="Knight J."/>
            <person name="Qi J."/>
            <person name="Zhao F."/>
            <person name="Wang Q."/>
            <person name="Bedoya-Reina O.C."/>
            <person name="Katiyar N."/>
            <person name="Tomsho L.P."/>
            <person name="Kasson L.M."/>
            <person name="Hardie R.A."/>
            <person name="Woodbridge P."/>
            <person name="Tindall E.A."/>
            <person name="Bertelsen M.F."/>
            <person name="Dixon D."/>
            <person name="Pyecroft S."/>
            <person name="Helgen K.M."/>
            <person name="Lesk A.M."/>
            <person name="Pringle T.H."/>
            <person name="Patterson N."/>
            <person name="Zhang Y."/>
            <person name="Kreiss A."/>
            <person name="Woods G.M."/>
            <person name="Jones M.E."/>
            <person name="Schuster S.C."/>
        </authorList>
    </citation>
    <scope>NUCLEOTIDE SEQUENCE [LARGE SCALE GENOMIC DNA]</scope>
</reference>
<dbReference type="Pfam" id="PF13975">
    <property type="entry name" value="gag-asp_proteas"/>
    <property type="match status" value="1"/>
</dbReference>
<dbReference type="GO" id="GO:0016485">
    <property type="term" value="P:protein processing"/>
    <property type="evidence" value="ECO:0007669"/>
    <property type="project" value="Ensembl"/>
</dbReference>
<dbReference type="Proteomes" id="UP000007648">
    <property type="component" value="Unassembled WGS sequence"/>
</dbReference>
<keyword evidence="4 15" id="KW-0812">Transmembrane</keyword>
<keyword evidence="8 15" id="KW-1133">Transmembrane helix</keyword>
<dbReference type="FunFam" id="2.40.70.10:FF:000043">
    <property type="entry name" value="retroviral-like aspartic protease 1 isoform X3"/>
    <property type="match status" value="1"/>
</dbReference>
<dbReference type="FunCoup" id="G3VQ60">
    <property type="interactions" value="160"/>
</dbReference>
<dbReference type="AlphaFoldDB" id="G3VQ60"/>
<evidence type="ECO:0000256" key="7">
    <source>
        <dbReference type="ARBA" id="ARBA00022813"/>
    </source>
</evidence>
<evidence type="ECO:0000256" key="13">
    <source>
        <dbReference type="ARBA" id="ARBA00076424"/>
    </source>
</evidence>
<evidence type="ECO:0000313" key="18">
    <source>
        <dbReference type="Proteomes" id="UP000007648"/>
    </source>
</evidence>
<sequence>KGSFVPAASASTQQLEKQAVTSWLSQLLLRLALDATVIAPVLLCGLICLVWIVHGNPVERGIMAGRSTRGRGGKTHAFIPEPFDGHNLKVDKWLYQFDVISDLNNWDDSTQIKFLTESLKGEALDVYTKLSPKAKGDCQAVKDALIEAFHSGTGHRQPHGPKEIVFANSMGKGYYLKGKIEGIPVRFLVDSGAQVSVVHPDLWEQATDGDLDTLRPFENVVKVANGAEMKILGIWDTTVTLGKLEMEAEFLVANASTEEAIIGTDVLQDHGAILDFKHRTCTLRGKKFRLLPVGGSLEEEFDLELIEEISDN</sequence>
<comment type="subunit">
    <text evidence="2">Homodimer.</text>
</comment>
<dbReference type="Ensembl" id="ENSSHAT00000005368.2">
    <property type="protein sequence ID" value="ENSSHAP00000005315.2"/>
    <property type="gene ID" value="ENSSHAG00000004646.2"/>
</dbReference>
<reference evidence="17" key="3">
    <citation type="submission" date="2025-09" db="UniProtKB">
        <authorList>
            <consortium name="Ensembl"/>
        </authorList>
    </citation>
    <scope>IDENTIFICATION</scope>
</reference>
<dbReference type="PANTHER" id="PTHR37006:SF1">
    <property type="entry name" value="RETROVIRAL-LIKE ASPARTIC PROTEASE 1"/>
    <property type="match status" value="1"/>
</dbReference>
<evidence type="ECO:0000256" key="3">
    <source>
        <dbReference type="ARBA" id="ARBA00022670"/>
    </source>
</evidence>
<feature type="transmembrane region" description="Helical" evidence="15">
    <location>
        <begin position="31"/>
        <end position="53"/>
    </location>
</feature>
<evidence type="ECO:0000256" key="10">
    <source>
        <dbReference type="ARBA" id="ARBA00023180"/>
    </source>
</evidence>
<comment type="subcellular location">
    <subcellularLocation>
        <location evidence="1">Membrane</location>
        <topology evidence="1">Single-pass membrane protein</topology>
    </subcellularLocation>
</comment>
<comment type="function">
    <text evidence="11">Protease responsible for filaggrin processing, essential for the maintenance of a proper epidermis organization.</text>
</comment>
<dbReference type="PROSITE" id="PS50175">
    <property type="entry name" value="ASP_PROT_RETROV"/>
    <property type="match status" value="1"/>
</dbReference>
<dbReference type="PANTHER" id="PTHR37006">
    <property type="entry name" value="RETROVIRAL-LIKE ASPARTIC PROTEASE 1"/>
    <property type="match status" value="1"/>
</dbReference>
<proteinExistence type="predicted"/>
<evidence type="ECO:0000256" key="6">
    <source>
        <dbReference type="ARBA" id="ARBA00022801"/>
    </source>
</evidence>
<dbReference type="GO" id="GO:0004190">
    <property type="term" value="F:aspartic-type endopeptidase activity"/>
    <property type="evidence" value="ECO:0007669"/>
    <property type="project" value="UniProtKB-KW"/>
</dbReference>
<evidence type="ECO:0000256" key="12">
    <source>
        <dbReference type="ARBA" id="ARBA00074186"/>
    </source>
</evidence>
<gene>
    <name evidence="17" type="primary">ASPRV1</name>
</gene>
<evidence type="ECO:0000256" key="5">
    <source>
        <dbReference type="ARBA" id="ARBA00022750"/>
    </source>
</evidence>
<dbReference type="HOGENOM" id="CLU_846072_0_0_1"/>
<keyword evidence="10" id="KW-0325">Glycoprotein</keyword>
<dbReference type="GeneTree" id="ENSGT00390000017260"/>
<accession>G3VQ60</accession>
<dbReference type="InParanoid" id="G3VQ60"/>
<name>G3VQ60_SARHA</name>
<keyword evidence="9 15" id="KW-0472">Membrane</keyword>
<dbReference type="CDD" id="cd00303">
    <property type="entry name" value="retropepsin_like"/>
    <property type="match status" value="1"/>
</dbReference>
<evidence type="ECO:0000256" key="14">
    <source>
        <dbReference type="ARBA" id="ARBA00077879"/>
    </source>
</evidence>
<evidence type="ECO:0000256" key="8">
    <source>
        <dbReference type="ARBA" id="ARBA00022989"/>
    </source>
</evidence>
<evidence type="ECO:0000256" key="15">
    <source>
        <dbReference type="SAM" id="Phobius"/>
    </source>
</evidence>
<keyword evidence="7" id="KW-0068">Autocatalytic cleavage</keyword>
<keyword evidence="6" id="KW-0378">Hydrolase</keyword>
<evidence type="ECO:0000256" key="2">
    <source>
        <dbReference type="ARBA" id="ARBA00011738"/>
    </source>
</evidence>
<dbReference type="InterPro" id="IPR021109">
    <property type="entry name" value="Peptidase_aspartic_dom_sf"/>
</dbReference>
<dbReference type="SUPFAM" id="SSF50630">
    <property type="entry name" value="Acid proteases"/>
    <property type="match status" value="1"/>
</dbReference>
<evidence type="ECO:0000313" key="17">
    <source>
        <dbReference type="Ensembl" id="ENSSHAP00000005315.2"/>
    </source>
</evidence>
<keyword evidence="18" id="KW-1185">Reference proteome</keyword>
<dbReference type="PROSITE" id="PS00141">
    <property type="entry name" value="ASP_PROTEASE"/>
    <property type="match status" value="1"/>
</dbReference>
<evidence type="ECO:0000256" key="11">
    <source>
        <dbReference type="ARBA" id="ARBA00053118"/>
    </source>
</evidence>
<feature type="domain" description="Peptidase A2" evidence="16">
    <location>
        <begin position="185"/>
        <end position="266"/>
    </location>
</feature>
<evidence type="ECO:0000259" key="16">
    <source>
        <dbReference type="PROSITE" id="PS50175"/>
    </source>
</evidence>
<dbReference type="Gene3D" id="2.40.70.10">
    <property type="entry name" value="Acid Proteases"/>
    <property type="match status" value="1"/>
</dbReference>
<evidence type="ECO:0000256" key="4">
    <source>
        <dbReference type="ARBA" id="ARBA00022692"/>
    </source>
</evidence>
<keyword evidence="5" id="KW-0064">Aspartyl protease</keyword>
<protein>
    <recommendedName>
        <fullName evidence="12">Retroviral-like aspartic protease 1</fullName>
    </recommendedName>
    <alternativeName>
        <fullName evidence="13">Skin-specific retroviral-like aspartic protease</fullName>
    </alternativeName>
    <alternativeName>
        <fullName evidence="14">TPA-inducible aspartic proteinase-like protein</fullName>
    </alternativeName>
</protein>
<evidence type="ECO:0000256" key="1">
    <source>
        <dbReference type="ARBA" id="ARBA00004167"/>
    </source>
</evidence>
<dbReference type="InterPro" id="IPR033539">
    <property type="entry name" value="Asprv1"/>
</dbReference>
<dbReference type="InterPro" id="IPR001969">
    <property type="entry name" value="Aspartic_peptidase_AS"/>
</dbReference>
<organism evidence="17 18">
    <name type="scientific">Sarcophilus harrisii</name>
    <name type="common">Tasmanian devil</name>
    <name type="synonym">Sarcophilus laniarius</name>
    <dbReference type="NCBI Taxonomy" id="9305"/>
    <lineage>
        <taxon>Eukaryota</taxon>
        <taxon>Metazoa</taxon>
        <taxon>Chordata</taxon>
        <taxon>Craniata</taxon>
        <taxon>Vertebrata</taxon>
        <taxon>Euteleostomi</taxon>
        <taxon>Mammalia</taxon>
        <taxon>Metatheria</taxon>
        <taxon>Dasyuromorphia</taxon>
        <taxon>Dasyuridae</taxon>
        <taxon>Sarcophilus</taxon>
    </lineage>
</organism>
<evidence type="ECO:0000256" key="9">
    <source>
        <dbReference type="ARBA" id="ARBA00023136"/>
    </source>
</evidence>
<keyword evidence="3" id="KW-0645">Protease</keyword>
<reference evidence="17" key="2">
    <citation type="submission" date="2025-08" db="UniProtKB">
        <authorList>
            <consortium name="Ensembl"/>
        </authorList>
    </citation>
    <scope>IDENTIFICATION</scope>
</reference>